<protein>
    <submittedName>
        <fullName evidence="1">Uncharacterized protein</fullName>
    </submittedName>
</protein>
<reference evidence="1" key="2">
    <citation type="submission" date="2020-05" db="UniProtKB">
        <authorList>
            <consortium name="EnsemblMetazoa"/>
        </authorList>
    </citation>
    <scope>IDENTIFICATION</scope>
    <source>
        <strain evidence="1">IAEA</strain>
    </source>
</reference>
<dbReference type="VEuPathDB" id="VectorBase:GPAI046857"/>
<organism evidence="1 2">
    <name type="scientific">Glossina pallidipes</name>
    <name type="common">Tsetse fly</name>
    <dbReference type="NCBI Taxonomy" id="7398"/>
    <lineage>
        <taxon>Eukaryota</taxon>
        <taxon>Metazoa</taxon>
        <taxon>Ecdysozoa</taxon>
        <taxon>Arthropoda</taxon>
        <taxon>Hexapoda</taxon>
        <taxon>Insecta</taxon>
        <taxon>Pterygota</taxon>
        <taxon>Neoptera</taxon>
        <taxon>Endopterygota</taxon>
        <taxon>Diptera</taxon>
        <taxon>Brachycera</taxon>
        <taxon>Muscomorpha</taxon>
        <taxon>Hippoboscoidea</taxon>
        <taxon>Glossinidae</taxon>
        <taxon>Glossina</taxon>
    </lineage>
</organism>
<name>A0A1B0AII7_GLOPL</name>
<dbReference type="AlphaFoldDB" id="A0A1B0AII7"/>
<dbReference type="EnsemblMetazoa" id="GPAI046857-RA">
    <property type="protein sequence ID" value="GPAI046857-PA"/>
    <property type="gene ID" value="GPAI046857"/>
</dbReference>
<reference evidence="2" key="1">
    <citation type="submission" date="2014-03" db="EMBL/GenBank/DDBJ databases">
        <authorList>
            <person name="Aksoy S."/>
            <person name="Warren W."/>
            <person name="Wilson R.K."/>
        </authorList>
    </citation>
    <scope>NUCLEOTIDE SEQUENCE [LARGE SCALE GENOMIC DNA]</scope>
    <source>
        <strain evidence="2">IAEA</strain>
    </source>
</reference>
<dbReference type="Proteomes" id="UP000092445">
    <property type="component" value="Unassembled WGS sequence"/>
</dbReference>
<accession>A0A1B0AII7</accession>
<keyword evidence="2" id="KW-1185">Reference proteome</keyword>
<evidence type="ECO:0000313" key="2">
    <source>
        <dbReference type="Proteomes" id="UP000092445"/>
    </source>
</evidence>
<sequence>MSIIGPYMSFTSQPHAAKCSENFKHLKGKAHFLNSESLVNLFVNILEQAIFNPYEKEKKK</sequence>
<evidence type="ECO:0000313" key="1">
    <source>
        <dbReference type="EnsemblMetazoa" id="GPAI046857-PA"/>
    </source>
</evidence>
<proteinExistence type="predicted"/>